<name>A0A6N7WAV6_9FIRM</name>
<proteinExistence type="predicted"/>
<gene>
    <name evidence="1" type="ORF">FYJ45_04540</name>
</gene>
<protein>
    <submittedName>
        <fullName evidence="1">MarR family transcriptional regulator</fullName>
    </submittedName>
</protein>
<dbReference type="GeneID" id="86052349"/>
<evidence type="ECO:0000313" key="2">
    <source>
        <dbReference type="Proteomes" id="UP000436047"/>
    </source>
</evidence>
<dbReference type="RefSeq" id="WP_154463665.1">
    <property type="nucleotide sequence ID" value="NZ_VUMI01000005.1"/>
</dbReference>
<dbReference type="Proteomes" id="UP000436047">
    <property type="component" value="Unassembled WGS sequence"/>
</dbReference>
<reference evidence="1 2" key="1">
    <citation type="submission" date="2019-08" db="EMBL/GenBank/DDBJ databases">
        <title>In-depth cultivation of the pig gut microbiome towards novel bacterial diversity and tailored functional studies.</title>
        <authorList>
            <person name="Wylensek D."/>
            <person name="Hitch T.C.A."/>
            <person name="Clavel T."/>
        </authorList>
    </citation>
    <scope>NUCLEOTIDE SEQUENCE [LARGE SCALE GENOMIC DNA]</scope>
    <source>
        <strain evidence="1 2">WCA-389-WT-23B</strain>
    </source>
</reference>
<evidence type="ECO:0000313" key="1">
    <source>
        <dbReference type="EMBL" id="MSS87627.1"/>
    </source>
</evidence>
<accession>A0A6N7WAV6</accession>
<dbReference type="AlphaFoldDB" id="A0A6N7WAV6"/>
<keyword evidence="2" id="KW-1185">Reference proteome</keyword>
<sequence length="435" mass="50775">MLLTDKYVDKIHGIITCYDRIIIQGYIPNWSHAEAMTTYMKLNNFRIFDYPSFSQPLTEQVRENAEQIACDNGIEIEFIRKFHAFRKDDRIQKIISQTGKTEGLIHIFSAMECCNTYKPWHDKITGKTFLKFDQSKCLYYYFYFIDRELGLCYLRVPTWPPFRLQFYMNGHNLLAHKLDKKQITYRMHDNAFLEISDTETAQKLSDRINPEDLHKILDVFAKRYSPVPGSLGLGYTWTVQQIECATDVTFQKPEYLEPLYDEIIRTAIFTVKPDNIATFLGQRITYNCIKEIGTNYNQRILGTRIKHHMGDVSIKMYDKFGHVLRIESTCNDIGTFRVEREVNHRDGSSSVQKAPLKKSIYSLYQLFTIMKSANYRYLEFISSFDDHSSGRKKLAEVSHPQKEKERKYLITALGKEIIAAGLTENNLILVPALTS</sequence>
<dbReference type="EMBL" id="VUMI01000005">
    <property type="protein sequence ID" value="MSS87627.1"/>
    <property type="molecule type" value="Genomic_DNA"/>
</dbReference>
<organism evidence="1 2">
    <name type="scientific">Eisenbergiella porci</name>
    <dbReference type="NCBI Taxonomy" id="2652274"/>
    <lineage>
        <taxon>Bacteria</taxon>
        <taxon>Bacillati</taxon>
        <taxon>Bacillota</taxon>
        <taxon>Clostridia</taxon>
        <taxon>Lachnospirales</taxon>
        <taxon>Lachnospiraceae</taxon>
        <taxon>Eisenbergiella</taxon>
    </lineage>
</organism>
<comment type="caution">
    <text evidence="1">The sequence shown here is derived from an EMBL/GenBank/DDBJ whole genome shotgun (WGS) entry which is preliminary data.</text>
</comment>